<keyword evidence="3" id="KW-0295">Fungicide</keyword>
<dbReference type="PANTHER" id="PTHR33830">
    <property type="entry name" value="DEFENSIN-LIKE PROTEIN 184-RELATED"/>
    <property type="match status" value="1"/>
</dbReference>
<comment type="caution">
    <text evidence="6">The sequence shown here is derived from an EMBL/GenBank/DDBJ whole genome shotgun (WGS) entry which is preliminary data.</text>
</comment>
<reference evidence="6 7" key="1">
    <citation type="submission" date="2021-07" db="EMBL/GenBank/DDBJ databases">
        <title>The Aristolochia fimbriata genome: insights into angiosperm evolution, floral development and chemical biosynthesis.</title>
        <authorList>
            <person name="Jiao Y."/>
        </authorList>
    </citation>
    <scope>NUCLEOTIDE SEQUENCE [LARGE SCALE GENOMIC DNA]</scope>
    <source>
        <strain evidence="6">IBCAS-2021</strain>
        <tissue evidence="6">Leaf</tissue>
    </source>
</reference>
<gene>
    <name evidence="6" type="ORF">H6P81_012765</name>
</gene>
<evidence type="ECO:0000313" key="7">
    <source>
        <dbReference type="Proteomes" id="UP000825729"/>
    </source>
</evidence>
<keyword evidence="2" id="KW-0929">Antimicrobial</keyword>
<proteinExistence type="inferred from homology"/>
<dbReference type="Pfam" id="PF07333">
    <property type="entry name" value="SLR1-BP"/>
    <property type="match status" value="1"/>
</dbReference>
<evidence type="ECO:0000313" key="6">
    <source>
        <dbReference type="EMBL" id="KAG9446637.1"/>
    </source>
</evidence>
<feature type="signal peptide" evidence="5">
    <location>
        <begin position="1"/>
        <end position="26"/>
    </location>
</feature>
<dbReference type="InterPro" id="IPR010851">
    <property type="entry name" value="DEFL"/>
</dbReference>
<evidence type="ECO:0000256" key="4">
    <source>
        <dbReference type="ARBA" id="ARBA00022821"/>
    </source>
</evidence>
<keyword evidence="7" id="KW-1185">Reference proteome</keyword>
<keyword evidence="5" id="KW-0732">Signal</keyword>
<protein>
    <submittedName>
        <fullName evidence="6">Uncharacterized protein</fullName>
    </submittedName>
</protein>
<feature type="chain" id="PRO_5043944572" evidence="5">
    <location>
        <begin position="27"/>
        <end position="74"/>
    </location>
</feature>
<dbReference type="AlphaFoldDB" id="A0AAV7EGD1"/>
<dbReference type="GO" id="GO:0050832">
    <property type="term" value="P:defense response to fungus"/>
    <property type="evidence" value="ECO:0007669"/>
    <property type="project" value="UniProtKB-KW"/>
</dbReference>
<organism evidence="6 7">
    <name type="scientific">Aristolochia fimbriata</name>
    <name type="common">White veined hardy Dutchman's pipe vine</name>
    <dbReference type="NCBI Taxonomy" id="158543"/>
    <lineage>
        <taxon>Eukaryota</taxon>
        <taxon>Viridiplantae</taxon>
        <taxon>Streptophyta</taxon>
        <taxon>Embryophyta</taxon>
        <taxon>Tracheophyta</taxon>
        <taxon>Spermatophyta</taxon>
        <taxon>Magnoliopsida</taxon>
        <taxon>Magnoliidae</taxon>
        <taxon>Piperales</taxon>
        <taxon>Aristolochiaceae</taxon>
        <taxon>Aristolochia</taxon>
    </lineage>
</organism>
<evidence type="ECO:0000256" key="1">
    <source>
        <dbReference type="ARBA" id="ARBA00006722"/>
    </source>
</evidence>
<dbReference type="EMBL" id="JAINDJ010000005">
    <property type="protein sequence ID" value="KAG9446637.1"/>
    <property type="molecule type" value="Genomic_DNA"/>
</dbReference>
<accession>A0AAV7EGD1</accession>
<dbReference type="PANTHER" id="PTHR33830:SF35">
    <property type="entry name" value="KNOTTIN SCORPION TOXIN-LIKE DOMAIN-CONTAINING PROTEIN"/>
    <property type="match status" value="1"/>
</dbReference>
<evidence type="ECO:0000256" key="5">
    <source>
        <dbReference type="SAM" id="SignalP"/>
    </source>
</evidence>
<dbReference type="GO" id="GO:0031640">
    <property type="term" value="P:killing of cells of another organism"/>
    <property type="evidence" value="ECO:0007669"/>
    <property type="project" value="UniProtKB-KW"/>
</dbReference>
<keyword evidence="4" id="KW-0611">Plant defense</keyword>
<sequence length="74" mass="8103">MMKLHYLSCIMLAILVFTSMEADVEGGGRCIMVMDPAACNLPSCKQQCLQAKNGNGVCISNIKEGYHCACYYNC</sequence>
<evidence type="ECO:0000256" key="2">
    <source>
        <dbReference type="ARBA" id="ARBA00022529"/>
    </source>
</evidence>
<comment type="similarity">
    <text evidence="1">Belongs to the DEFL family.</text>
</comment>
<dbReference type="Proteomes" id="UP000825729">
    <property type="component" value="Unassembled WGS sequence"/>
</dbReference>
<name>A0AAV7EGD1_ARIFI</name>
<evidence type="ECO:0000256" key="3">
    <source>
        <dbReference type="ARBA" id="ARBA00022577"/>
    </source>
</evidence>